<dbReference type="Proteomes" id="UP000199542">
    <property type="component" value="Unassembled WGS sequence"/>
</dbReference>
<protein>
    <submittedName>
        <fullName evidence="3">EF hand</fullName>
    </submittedName>
</protein>
<evidence type="ECO:0000313" key="4">
    <source>
        <dbReference type="Proteomes" id="UP000199542"/>
    </source>
</evidence>
<reference evidence="3 4" key="1">
    <citation type="submission" date="2016-10" db="EMBL/GenBank/DDBJ databases">
        <authorList>
            <person name="de Groot N.N."/>
        </authorList>
    </citation>
    <scope>NUCLEOTIDE SEQUENCE [LARGE SCALE GENOMIC DNA]</scope>
    <source>
        <strain evidence="3 4">CGMCC 1.3401</strain>
    </source>
</reference>
<dbReference type="PROSITE" id="PS50222">
    <property type="entry name" value="EF_HAND_2"/>
    <property type="match status" value="1"/>
</dbReference>
<feature type="signal peptide" evidence="1">
    <location>
        <begin position="1"/>
        <end position="20"/>
    </location>
</feature>
<dbReference type="PROSITE" id="PS00018">
    <property type="entry name" value="EF_HAND_1"/>
    <property type="match status" value="1"/>
</dbReference>
<dbReference type="Pfam" id="PF13202">
    <property type="entry name" value="EF-hand_5"/>
    <property type="match status" value="3"/>
</dbReference>
<dbReference type="SUPFAM" id="SSF47473">
    <property type="entry name" value="EF-hand"/>
    <property type="match status" value="1"/>
</dbReference>
<dbReference type="Gene3D" id="1.10.238.10">
    <property type="entry name" value="EF-hand"/>
    <property type="match status" value="1"/>
</dbReference>
<feature type="domain" description="EF-hand" evidence="2">
    <location>
        <begin position="48"/>
        <end position="83"/>
    </location>
</feature>
<keyword evidence="1" id="KW-0732">Signal</keyword>
<feature type="chain" id="PRO_5011500077" evidence="1">
    <location>
        <begin position="21"/>
        <end position="118"/>
    </location>
</feature>
<organism evidence="3 4">
    <name type="scientific">Rhizobium mongolense subsp. loessense</name>
    <dbReference type="NCBI Taxonomy" id="158890"/>
    <lineage>
        <taxon>Bacteria</taxon>
        <taxon>Pseudomonadati</taxon>
        <taxon>Pseudomonadota</taxon>
        <taxon>Alphaproteobacteria</taxon>
        <taxon>Hyphomicrobiales</taxon>
        <taxon>Rhizobiaceae</taxon>
        <taxon>Rhizobium/Agrobacterium group</taxon>
        <taxon>Rhizobium</taxon>
    </lineage>
</organism>
<evidence type="ECO:0000256" key="1">
    <source>
        <dbReference type="SAM" id="SignalP"/>
    </source>
</evidence>
<dbReference type="InterPro" id="IPR018247">
    <property type="entry name" value="EF_Hand_1_Ca_BS"/>
</dbReference>
<dbReference type="AlphaFoldDB" id="A0A1G4SA22"/>
<dbReference type="EMBL" id="FMTM01000005">
    <property type="protein sequence ID" value="SCW65851.1"/>
    <property type="molecule type" value="Genomic_DNA"/>
</dbReference>
<gene>
    <name evidence="3" type="ORF">SAMN02927900_03507</name>
</gene>
<evidence type="ECO:0000259" key="2">
    <source>
        <dbReference type="PROSITE" id="PS50222"/>
    </source>
</evidence>
<dbReference type="GO" id="GO:0005509">
    <property type="term" value="F:calcium ion binding"/>
    <property type="evidence" value="ECO:0007669"/>
    <property type="project" value="InterPro"/>
</dbReference>
<dbReference type="InterPro" id="IPR011992">
    <property type="entry name" value="EF-hand-dom_pair"/>
</dbReference>
<evidence type="ECO:0000313" key="3">
    <source>
        <dbReference type="EMBL" id="SCW65851.1"/>
    </source>
</evidence>
<dbReference type="InterPro" id="IPR002048">
    <property type="entry name" value="EF_hand_dom"/>
</dbReference>
<name>A0A1G4SA22_9HYPH</name>
<sequence length="118" mass="12758">MMKRVVLATGLVFFTAIAAAAQNQPMAMNQGQMDRLDRNKNGAVDRSEYQAFMTSAFAGLDKNKDGSLNSDEVARVLNTQQFAASDANSDGKVSQNEFLNRVMSDFKAADRGGDGSLQ</sequence>
<accession>A0A1G4SA22</accession>
<proteinExistence type="predicted"/>